<comment type="caution">
    <text evidence="1">The sequence shown here is derived from an EMBL/GenBank/DDBJ whole genome shotgun (WGS) entry which is preliminary data.</text>
</comment>
<name>A0AAU9JPX2_9CILI</name>
<dbReference type="EMBL" id="CAJZBQ010000046">
    <property type="protein sequence ID" value="CAG9328379.1"/>
    <property type="molecule type" value="Genomic_DNA"/>
</dbReference>
<sequence length="73" mass="8640">METKNCFKQSCKHEAEYVCKSNTPESYLCKRHFEEYASSNRDHNFEPLYLQPAEGTREAIINILEKTKHKQES</sequence>
<evidence type="ECO:0000313" key="1">
    <source>
        <dbReference type="EMBL" id="CAG9328379.1"/>
    </source>
</evidence>
<accession>A0AAU9JPX2</accession>
<organism evidence="1 2">
    <name type="scientific">Blepharisma stoltei</name>
    <dbReference type="NCBI Taxonomy" id="1481888"/>
    <lineage>
        <taxon>Eukaryota</taxon>
        <taxon>Sar</taxon>
        <taxon>Alveolata</taxon>
        <taxon>Ciliophora</taxon>
        <taxon>Postciliodesmatophora</taxon>
        <taxon>Heterotrichea</taxon>
        <taxon>Heterotrichida</taxon>
        <taxon>Blepharismidae</taxon>
        <taxon>Blepharisma</taxon>
    </lineage>
</organism>
<gene>
    <name evidence="1" type="ORF">BSTOLATCC_MIC46385</name>
</gene>
<protein>
    <submittedName>
        <fullName evidence="1">Uncharacterized protein</fullName>
    </submittedName>
</protein>
<keyword evidence="2" id="KW-1185">Reference proteome</keyword>
<dbReference type="AlphaFoldDB" id="A0AAU9JPX2"/>
<evidence type="ECO:0000313" key="2">
    <source>
        <dbReference type="Proteomes" id="UP001162131"/>
    </source>
</evidence>
<reference evidence="1" key="1">
    <citation type="submission" date="2021-09" db="EMBL/GenBank/DDBJ databases">
        <authorList>
            <consortium name="AG Swart"/>
            <person name="Singh M."/>
            <person name="Singh A."/>
            <person name="Seah K."/>
            <person name="Emmerich C."/>
        </authorList>
    </citation>
    <scope>NUCLEOTIDE SEQUENCE</scope>
    <source>
        <strain evidence="1">ATCC30299</strain>
    </source>
</reference>
<dbReference type="Proteomes" id="UP001162131">
    <property type="component" value="Unassembled WGS sequence"/>
</dbReference>
<proteinExistence type="predicted"/>